<dbReference type="EMBL" id="JBBPFD010000016">
    <property type="protein sequence ID" value="KAK7893370.1"/>
    <property type="molecule type" value="Genomic_DNA"/>
</dbReference>
<feature type="domain" description="EGF-like" evidence="6">
    <location>
        <begin position="491"/>
        <end position="526"/>
    </location>
</feature>
<feature type="disulfide bond" evidence="4">
    <location>
        <begin position="516"/>
        <end position="525"/>
    </location>
</feature>
<keyword evidence="2" id="KW-0677">Repeat</keyword>
<dbReference type="Pfam" id="PF00008">
    <property type="entry name" value="EGF"/>
    <property type="match status" value="2"/>
</dbReference>
<evidence type="ECO:0000259" key="6">
    <source>
        <dbReference type="PROSITE" id="PS50026"/>
    </source>
</evidence>
<dbReference type="SMART" id="SM00179">
    <property type="entry name" value="EGF_CA"/>
    <property type="match status" value="3"/>
</dbReference>
<evidence type="ECO:0000313" key="8">
    <source>
        <dbReference type="Proteomes" id="UP001460270"/>
    </source>
</evidence>
<evidence type="ECO:0000256" key="4">
    <source>
        <dbReference type="PROSITE-ProRule" id="PRU00076"/>
    </source>
</evidence>
<name>A0AAW0N770_9GOBI</name>
<dbReference type="InterPro" id="IPR051022">
    <property type="entry name" value="Notch_Cell-Fate_Det"/>
</dbReference>
<dbReference type="CDD" id="cd00054">
    <property type="entry name" value="EGF_CA"/>
    <property type="match status" value="3"/>
</dbReference>
<keyword evidence="8" id="KW-1185">Reference proteome</keyword>
<dbReference type="Gene3D" id="2.10.25.10">
    <property type="entry name" value="Laminin"/>
    <property type="match status" value="4"/>
</dbReference>
<evidence type="ECO:0000256" key="1">
    <source>
        <dbReference type="ARBA" id="ARBA00022536"/>
    </source>
</evidence>
<accession>A0AAW0N770</accession>
<dbReference type="GO" id="GO:0005509">
    <property type="term" value="F:calcium ion binding"/>
    <property type="evidence" value="ECO:0007669"/>
    <property type="project" value="InterPro"/>
</dbReference>
<feature type="compositionally biased region" description="Polar residues" evidence="5">
    <location>
        <begin position="867"/>
        <end position="884"/>
    </location>
</feature>
<feature type="compositionally biased region" description="Basic and acidic residues" evidence="5">
    <location>
        <begin position="855"/>
        <end position="866"/>
    </location>
</feature>
<dbReference type="PROSITE" id="PS01187">
    <property type="entry name" value="EGF_CA"/>
    <property type="match status" value="1"/>
</dbReference>
<comment type="caution">
    <text evidence="7">The sequence shown here is derived from an EMBL/GenBank/DDBJ whole genome shotgun (WGS) entry which is preliminary data.</text>
</comment>
<dbReference type="FunFam" id="2.10.25.10:FF:000499">
    <property type="entry name" value="Predicted protein"/>
    <property type="match status" value="1"/>
</dbReference>
<feature type="domain" description="EGF-like" evidence="6">
    <location>
        <begin position="450"/>
        <end position="489"/>
    </location>
</feature>
<sequence length="1003" mass="109921">MERLRRQVIPDLTHLKTASGQRHSFSYFFPEDHLASIRPAVESRWPTSSGLTSAKALELCQLTLANSTVGSVCKGLLGRRLDEAVHLCMLDLQLKDDLSWEDALLPYLENECERRLLESRSHRDLEDGQEAVVTALRCPNLCSGNGVCTEWGCQCFLDTASMTAVSPSVSSTLVYAVCKSVYSSGLCAGQPVELTDLENRGLCDMHSSDCSSVRVFGLGFIDSADLSCYTTRLMYSHGAWIPGERQRTKARFLSSKVVDCSVPALGSSLVGMEDILMKEKPYARWEIKVTNDGFQLSEGRVLTIYDGVCQQCEDGNTGLCKLKERTCSIDGMCFSEGDSNPSSPCLICDPQLSTSTWSLNQVNQAPVFHLPQDRLQTFTEENFVFQFTASDPEGSALLFQLDQGPLGATLSPAGLLIWKVPSVYEEAAHRMHLSVWDECNAQSSVTVEIIVEPCGCQHGGSCVTDVQYPAGTGRYLCVCPPGRTGERCAEALDQCLSAPCSSGVCTNTLTGFRCECPPGLTGLTCLEDVDECALSPCYLGVRCFNTFGSFSCGPCPSGTRGNGTTCTAEIKPASTPAPHTTILRRPHVLIPPSRHLSAPSLRTHRVPLTSAVTELSKSPVTTAAKKTLTETAHSGFKKDARSKNVSITKTNHLERIHKNFTRNIDEFSNTIPQETSPLSRFRDLFGSSLNVTVSSSCASRPCFPGVQCIDRRPPHVGYVCARCPPGLHGNGRVCVKDPGQTQPQASVPHVLQTPASQCLLARTRPGRGHWKERGETGPDRQQINSAHLQVHHPDSKNVSTQPSSPLTVNQPKESQLPNALKILQQRLKTASQTITSQTKHQAPTEDQPKPLTENLPKETQLHRALTEKQQTPPQLPWTTHFQTPAQPPRALTLQSNNALKPDHLHTPSSITKTPDRKPAKIAKVLKEKPQMPLQPSRTRGKFLQTPPQLPRPQTIHSQTLLQSSRSMSDHLHTPLQPPRPLKAKPHTPPQPRLPQPCHNHPDP</sequence>
<dbReference type="PANTHER" id="PTHR24049">
    <property type="entry name" value="CRUMBS FAMILY MEMBER"/>
    <property type="match status" value="1"/>
</dbReference>
<proteinExistence type="predicted"/>
<evidence type="ECO:0000256" key="5">
    <source>
        <dbReference type="SAM" id="MobiDB-lite"/>
    </source>
</evidence>
<dbReference type="PROSITE" id="PS50026">
    <property type="entry name" value="EGF_3"/>
    <property type="match status" value="2"/>
</dbReference>
<keyword evidence="1 4" id="KW-0245">EGF-like domain</keyword>
<dbReference type="PROSITE" id="PS00022">
    <property type="entry name" value="EGF_1"/>
    <property type="match status" value="2"/>
</dbReference>
<feature type="disulfide bond" evidence="4">
    <location>
        <begin position="495"/>
        <end position="505"/>
    </location>
</feature>
<feature type="region of interest" description="Disordered" evidence="5">
    <location>
        <begin position="923"/>
        <end position="1003"/>
    </location>
</feature>
<dbReference type="AlphaFoldDB" id="A0AAW0N770"/>
<organism evidence="7 8">
    <name type="scientific">Mugilogobius chulae</name>
    <name type="common">yellowstripe goby</name>
    <dbReference type="NCBI Taxonomy" id="88201"/>
    <lineage>
        <taxon>Eukaryota</taxon>
        <taxon>Metazoa</taxon>
        <taxon>Chordata</taxon>
        <taxon>Craniata</taxon>
        <taxon>Vertebrata</taxon>
        <taxon>Euteleostomi</taxon>
        <taxon>Actinopterygii</taxon>
        <taxon>Neopterygii</taxon>
        <taxon>Teleostei</taxon>
        <taxon>Neoteleostei</taxon>
        <taxon>Acanthomorphata</taxon>
        <taxon>Gobiaria</taxon>
        <taxon>Gobiiformes</taxon>
        <taxon>Gobioidei</taxon>
        <taxon>Gobiidae</taxon>
        <taxon>Gobionellinae</taxon>
        <taxon>Mugilogobius</taxon>
    </lineage>
</organism>
<comment type="caution">
    <text evidence="4">Lacks conserved residue(s) required for the propagation of feature annotation.</text>
</comment>
<keyword evidence="3 4" id="KW-1015">Disulfide bond</keyword>
<feature type="compositionally biased region" description="Polar residues" evidence="5">
    <location>
        <begin position="955"/>
        <end position="966"/>
    </location>
</feature>
<dbReference type="InterPro" id="IPR000152">
    <property type="entry name" value="EGF-type_Asp/Asn_hydroxyl_site"/>
</dbReference>
<dbReference type="InterPro" id="IPR001881">
    <property type="entry name" value="EGF-like_Ca-bd_dom"/>
</dbReference>
<reference evidence="8" key="1">
    <citation type="submission" date="2024-04" db="EMBL/GenBank/DDBJ databases">
        <title>Salinicola lusitanus LLJ914,a marine bacterium isolated from the Okinawa Trough.</title>
        <authorList>
            <person name="Li J."/>
        </authorList>
    </citation>
    <scope>NUCLEOTIDE SEQUENCE [LARGE SCALE GENOMIC DNA]</scope>
</reference>
<feature type="region of interest" description="Disordered" evidence="5">
    <location>
        <begin position="790"/>
        <end position="814"/>
    </location>
</feature>
<feature type="compositionally biased region" description="Low complexity" evidence="5">
    <location>
        <begin position="943"/>
        <end position="954"/>
    </location>
</feature>
<dbReference type="SUPFAM" id="SSF57184">
    <property type="entry name" value="Growth factor receptor domain"/>
    <property type="match status" value="1"/>
</dbReference>
<dbReference type="Proteomes" id="UP001460270">
    <property type="component" value="Unassembled WGS sequence"/>
</dbReference>
<dbReference type="PROSITE" id="PS00010">
    <property type="entry name" value="ASX_HYDROXYL"/>
    <property type="match status" value="1"/>
</dbReference>
<dbReference type="InterPro" id="IPR018097">
    <property type="entry name" value="EGF_Ca-bd_CS"/>
</dbReference>
<dbReference type="SMART" id="SM00181">
    <property type="entry name" value="EGF"/>
    <property type="match status" value="4"/>
</dbReference>
<dbReference type="Pfam" id="PF26129">
    <property type="entry name" value="Vwde"/>
    <property type="match status" value="1"/>
</dbReference>
<feature type="region of interest" description="Disordered" evidence="5">
    <location>
        <begin position="827"/>
        <end position="887"/>
    </location>
</feature>
<gene>
    <name evidence="7" type="ORF">WMY93_022522</name>
</gene>
<feature type="disulfide bond" evidence="4">
    <location>
        <begin position="479"/>
        <end position="488"/>
    </location>
</feature>
<evidence type="ECO:0000256" key="2">
    <source>
        <dbReference type="ARBA" id="ARBA00022737"/>
    </source>
</evidence>
<evidence type="ECO:0000313" key="7">
    <source>
        <dbReference type="EMBL" id="KAK7893370.1"/>
    </source>
</evidence>
<dbReference type="InterPro" id="IPR000742">
    <property type="entry name" value="EGF"/>
</dbReference>
<feature type="compositionally biased region" description="Polar residues" evidence="5">
    <location>
        <begin position="796"/>
        <end position="814"/>
    </location>
</feature>
<protein>
    <recommendedName>
        <fullName evidence="6">EGF-like domain-containing protein</fullName>
    </recommendedName>
</protein>
<feature type="compositionally biased region" description="Polar residues" evidence="5">
    <location>
        <begin position="827"/>
        <end position="841"/>
    </location>
</feature>
<dbReference type="InterPro" id="IPR058727">
    <property type="entry name" value="Helical_Vwde"/>
</dbReference>
<evidence type="ECO:0000256" key="3">
    <source>
        <dbReference type="ARBA" id="ARBA00023157"/>
    </source>
</evidence>
<feature type="compositionally biased region" description="Pro residues" evidence="5">
    <location>
        <begin position="975"/>
        <end position="994"/>
    </location>
</feature>
<dbReference type="InterPro" id="IPR009030">
    <property type="entry name" value="Growth_fac_rcpt_cys_sf"/>
</dbReference>